<name>A0A9R0HT46_SPIOL</name>
<dbReference type="Pfam" id="PF14290">
    <property type="entry name" value="SDH5_plant"/>
    <property type="match status" value="1"/>
</dbReference>
<dbReference type="GO" id="GO:0006099">
    <property type="term" value="P:tricarboxylic acid cycle"/>
    <property type="evidence" value="ECO:0007669"/>
    <property type="project" value="InterPro"/>
</dbReference>
<keyword evidence="1" id="KW-1185">Reference proteome</keyword>
<reference evidence="2" key="2">
    <citation type="submission" date="2025-08" db="UniProtKB">
        <authorList>
            <consortium name="RefSeq"/>
        </authorList>
    </citation>
    <scope>IDENTIFICATION</scope>
    <source>
        <tissue evidence="2">Leaf</tissue>
    </source>
</reference>
<dbReference type="OrthoDB" id="1910373at2759"/>
<evidence type="ECO:0000313" key="1">
    <source>
        <dbReference type="Proteomes" id="UP000813463"/>
    </source>
</evidence>
<dbReference type="AlphaFoldDB" id="A0A9R0HT46"/>
<dbReference type="PANTHER" id="PTHR36139:SF1">
    <property type="entry name" value="SUCCINATE DEHYDROGENASE SUBUNIT 5, MITOCHONDRIAL"/>
    <property type="match status" value="1"/>
</dbReference>
<dbReference type="RefSeq" id="XP_021836313.1">
    <property type="nucleotide sequence ID" value="XM_021980621.2"/>
</dbReference>
<organism evidence="1 2">
    <name type="scientific">Spinacia oleracea</name>
    <name type="common">Spinach</name>
    <dbReference type="NCBI Taxonomy" id="3562"/>
    <lineage>
        <taxon>Eukaryota</taxon>
        <taxon>Viridiplantae</taxon>
        <taxon>Streptophyta</taxon>
        <taxon>Embryophyta</taxon>
        <taxon>Tracheophyta</taxon>
        <taxon>Spermatophyta</taxon>
        <taxon>Magnoliopsida</taxon>
        <taxon>eudicotyledons</taxon>
        <taxon>Gunneridae</taxon>
        <taxon>Pentapetalae</taxon>
        <taxon>Caryophyllales</taxon>
        <taxon>Chenopodiaceae</taxon>
        <taxon>Chenopodioideae</taxon>
        <taxon>Anserineae</taxon>
        <taxon>Spinacia</taxon>
    </lineage>
</organism>
<protein>
    <submittedName>
        <fullName evidence="2">Succinate dehydrogenase subunit 5, mitochondrial</fullName>
    </submittedName>
</protein>
<reference evidence="1" key="1">
    <citation type="journal article" date="2021" name="Nat. Commun.">
        <title>Genomic analyses provide insights into spinach domestication and the genetic basis of agronomic traits.</title>
        <authorList>
            <person name="Cai X."/>
            <person name="Sun X."/>
            <person name="Xu C."/>
            <person name="Sun H."/>
            <person name="Wang X."/>
            <person name="Ge C."/>
            <person name="Zhang Z."/>
            <person name="Wang Q."/>
            <person name="Fei Z."/>
            <person name="Jiao C."/>
            <person name="Wang Q."/>
        </authorList>
    </citation>
    <scope>NUCLEOTIDE SEQUENCE [LARGE SCALE GENOMIC DNA]</scope>
    <source>
        <strain evidence="1">cv. Varoflay</strain>
    </source>
</reference>
<dbReference type="KEGG" id="soe:110776039"/>
<dbReference type="PANTHER" id="PTHR36139">
    <property type="entry name" value="SUCCINATE DEHYDROGENASE SUBUNIT 5, MITOCHONDRIAL"/>
    <property type="match status" value="1"/>
</dbReference>
<dbReference type="Proteomes" id="UP000813463">
    <property type="component" value="Chromosome 3"/>
</dbReference>
<dbReference type="GO" id="GO:0045273">
    <property type="term" value="C:respiratory chain complex II (succinate dehydrogenase)"/>
    <property type="evidence" value="ECO:0007669"/>
    <property type="project" value="InterPro"/>
</dbReference>
<proteinExistence type="predicted"/>
<accession>A0A9R0HT46</accession>
<sequence>MALRQLLKQVATQEYELVRLRTLSTRLYSTSLKFHNVGESRLAGSHKIYQSSYVGSLGRYQQSPFGLASGSIRSFSQDVSPLPDIKDSEIKTVFKDFIAADWGELPNSLVRDASKVLSKRSDDNIGKEALKNVFRAAEAAEEFIGTLETLKMAIDDLVGMSGENVKPLPEHFAEALKTAYDRYSKYLDSFGPDEIYLKKKVESELGRRMIHLKMRCGGLNSEWGKVTVLGTSGISGSYVEQRAR</sequence>
<evidence type="ECO:0000313" key="2">
    <source>
        <dbReference type="RefSeq" id="XP_021836313.1"/>
    </source>
</evidence>
<dbReference type="InterPro" id="IPR025397">
    <property type="entry name" value="SDH5"/>
</dbReference>
<gene>
    <name evidence="2" type="primary">LOC110776039</name>
</gene>
<dbReference type="GeneID" id="110776039"/>